<evidence type="ECO:0000256" key="1">
    <source>
        <dbReference type="ARBA" id="ARBA00004123"/>
    </source>
</evidence>
<feature type="region of interest" description="Disordered" evidence="3">
    <location>
        <begin position="1"/>
        <end position="210"/>
    </location>
</feature>
<dbReference type="OrthoDB" id="41445at2759"/>
<dbReference type="PANTHER" id="PTHR14087">
    <property type="entry name" value="THYMOCYTE NUCLEAR PROTEIN 1"/>
    <property type="match status" value="1"/>
</dbReference>
<dbReference type="GO" id="GO:0003677">
    <property type="term" value="F:DNA binding"/>
    <property type="evidence" value="ECO:0007669"/>
    <property type="project" value="InterPro"/>
</dbReference>
<dbReference type="PANTHER" id="PTHR14087:SF7">
    <property type="entry name" value="THYMOCYTE NUCLEAR PROTEIN 1"/>
    <property type="match status" value="1"/>
</dbReference>
<protein>
    <submittedName>
        <fullName evidence="6">DUF55-domain-containing protein</fullName>
    </submittedName>
</protein>
<name>A0A6J3MIZ6_9PEZI</name>
<dbReference type="InterPro" id="IPR047197">
    <property type="entry name" value="THYN1-like_EVE"/>
</dbReference>
<evidence type="ECO:0000313" key="6">
    <source>
        <dbReference type="RefSeq" id="XP_033464725.1"/>
    </source>
</evidence>
<dbReference type="InterPro" id="IPR017956">
    <property type="entry name" value="AT_hook_DNA-bd_motif"/>
</dbReference>
<organism evidence="6">
    <name type="scientific">Dissoconium aciculare CBS 342.82</name>
    <dbReference type="NCBI Taxonomy" id="1314786"/>
    <lineage>
        <taxon>Eukaryota</taxon>
        <taxon>Fungi</taxon>
        <taxon>Dikarya</taxon>
        <taxon>Ascomycota</taxon>
        <taxon>Pezizomycotina</taxon>
        <taxon>Dothideomycetes</taxon>
        <taxon>Dothideomycetidae</taxon>
        <taxon>Mycosphaerellales</taxon>
        <taxon>Dissoconiaceae</taxon>
        <taxon>Dissoconium</taxon>
    </lineage>
</organism>
<reference evidence="6" key="2">
    <citation type="submission" date="2020-04" db="EMBL/GenBank/DDBJ databases">
        <authorList>
            <consortium name="NCBI Genome Project"/>
        </authorList>
    </citation>
    <scope>NUCLEOTIDE SEQUENCE</scope>
    <source>
        <strain evidence="6">CBS 342.82</strain>
    </source>
</reference>
<feature type="domain" description="EVE" evidence="4">
    <location>
        <begin position="214"/>
        <end position="379"/>
    </location>
</feature>
<dbReference type="RefSeq" id="XP_033464725.1">
    <property type="nucleotide sequence ID" value="XM_033607241.1"/>
</dbReference>
<feature type="compositionally biased region" description="Basic and acidic residues" evidence="3">
    <location>
        <begin position="76"/>
        <end position="86"/>
    </location>
</feature>
<dbReference type="InterPro" id="IPR015947">
    <property type="entry name" value="PUA-like_sf"/>
</dbReference>
<dbReference type="CDD" id="cd21133">
    <property type="entry name" value="EVE"/>
    <property type="match status" value="1"/>
</dbReference>
<dbReference type="Gene3D" id="3.10.590.10">
    <property type="entry name" value="ph1033 like domains"/>
    <property type="match status" value="1"/>
</dbReference>
<keyword evidence="2" id="KW-0539">Nucleus</keyword>
<dbReference type="PRINTS" id="PR00929">
    <property type="entry name" value="ATHOOK"/>
</dbReference>
<evidence type="ECO:0000256" key="2">
    <source>
        <dbReference type="ARBA" id="ARBA00023242"/>
    </source>
</evidence>
<gene>
    <name evidence="6" type="ORF">K489DRAFT_406352</name>
</gene>
<dbReference type="SMART" id="SM00384">
    <property type="entry name" value="AT_hook"/>
    <property type="match status" value="4"/>
</dbReference>
<dbReference type="InterPro" id="IPR052181">
    <property type="entry name" value="5hmC_binding"/>
</dbReference>
<dbReference type="Proteomes" id="UP000504637">
    <property type="component" value="Unplaced"/>
</dbReference>
<proteinExistence type="predicted"/>
<dbReference type="SUPFAM" id="SSF88697">
    <property type="entry name" value="PUA domain-like"/>
    <property type="match status" value="1"/>
</dbReference>
<dbReference type="InterPro" id="IPR002740">
    <property type="entry name" value="EVE_domain"/>
</dbReference>
<feature type="compositionally biased region" description="Acidic residues" evidence="3">
    <location>
        <begin position="162"/>
        <end position="191"/>
    </location>
</feature>
<comment type="subcellular location">
    <subcellularLocation>
        <location evidence="1">Nucleus</location>
    </subcellularLocation>
</comment>
<keyword evidence="5" id="KW-1185">Reference proteome</keyword>
<sequence>MPPNKPGRPAKGTSKAKPVALTAANERPRRAVPAAKSTPAVTAPNKTTRTGNKRGRPAKQAAVEDEPKAKRGRPAKAKDADHEDAKVATAKKASAEIQNKSDAAASPVDVKKRGRGRPPKAAKDSAPAVPKSETAPPKKRGRPPKGGETTKITSDDSAAADQLEEELQEIADEPEAVEEADESAADGAADEEALRKHRSAAEQTSVRNAASGKQFWLMKAEQEDREEVTKSGKTFNTKFTIDDLHAKGGPEPWDGVRNPVAAKNMRAMQQGDLAFFYASGGKAGRKPGIVGIMEVVKEHESDPSTADDEHYAYVEKEADRAKWCVVHVEFRKKLSKPVLLSDLQKHGKDSGVLSNMDVLRYSRLSVTKVTEEEWNFIHENLIEGYEKEVDAFPASSAVQDAARVVQKTAVATVDALESTLTTITEAATNLVENAASILSPVPTASAL</sequence>
<dbReference type="Pfam" id="PF01878">
    <property type="entry name" value="EVE"/>
    <property type="match status" value="1"/>
</dbReference>
<evidence type="ECO:0000259" key="4">
    <source>
        <dbReference type="Pfam" id="PF01878"/>
    </source>
</evidence>
<dbReference type="GeneID" id="54365041"/>
<reference evidence="6" key="3">
    <citation type="submission" date="2025-08" db="UniProtKB">
        <authorList>
            <consortium name="RefSeq"/>
        </authorList>
    </citation>
    <scope>IDENTIFICATION</scope>
    <source>
        <strain evidence="6">CBS 342.82</strain>
    </source>
</reference>
<accession>A0A6J3MIZ6</accession>
<reference evidence="6" key="1">
    <citation type="submission" date="2020-01" db="EMBL/GenBank/DDBJ databases">
        <authorList>
            <consortium name="DOE Joint Genome Institute"/>
            <person name="Haridas S."/>
            <person name="Albert R."/>
            <person name="Binder M."/>
            <person name="Bloem J."/>
            <person name="Labutti K."/>
            <person name="Salamov A."/>
            <person name="Andreopoulos B."/>
            <person name="Baker S.E."/>
            <person name="Barry K."/>
            <person name="Bills G."/>
            <person name="Bluhm B.H."/>
            <person name="Cannon C."/>
            <person name="Castanera R."/>
            <person name="Culley D.E."/>
            <person name="Daum C."/>
            <person name="Ezra D."/>
            <person name="Gonzalez J.B."/>
            <person name="Henrissat B."/>
            <person name="Kuo A."/>
            <person name="Liang C."/>
            <person name="Lipzen A."/>
            <person name="Lutzoni F."/>
            <person name="Magnuson J."/>
            <person name="Mondo S."/>
            <person name="Nolan M."/>
            <person name="Ohm R."/>
            <person name="Pangilinan J."/>
            <person name="Park H.-J."/>
            <person name="Ramirez L."/>
            <person name="Alfaro M."/>
            <person name="Sun H."/>
            <person name="Tritt A."/>
            <person name="Yoshinaga Y."/>
            <person name="Zwiers L.-H."/>
            <person name="Turgeon B.G."/>
            <person name="Goodwin S.B."/>
            <person name="Spatafora J.W."/>
            <person name="Crous P.W."/>
            <person name="Grigoriev I.V."/>
        </authorList>
    </citation>
    <scope>NUCLEOTIDE SEQUENCE</scope>
    <source>
        <strain evidence="6">CBS 342.82</strain>
    </source>
</reference>
<dbReference type="AlphaFoldDB" id="A0A6J3MIZ6"/>
<evidence type="ECO:0000313" key="5">
    <source>
        <dbReference type="Proteomes" id="UP000504637"/>
    </source>
</evidence>
<dbReference type="GO" id="GO:0005634">
    <property type="term" value="C:nucleus"/>
    <property type="evidence" value="ECO:0007669"/>
    <property type="project" value="UniProtKB-SubCell"/>
</dbReference>
<evidence type="ECO:0000256" key="3">
    <source>
        <dbReference type="SAM" id="MobiDB-lite"/>
    </source>
</evidence>